<name>A0A8H7SZJ8_9FUNG</name>
<comment type="caution">
    <text evidence="1">The sequence shown here is derived from an EMBL/GenBank/DDBJ whole genome shotgun (WGS) entry which is preliminary data.</text>
</comment>
<proteinExistence type="predicted"/>
<reference evidence="1" key="1">
    <citation type="submission" date="2021-01" db="EMBL/GenBank/DDBJ databases">
        <title>Metabolic potential, ecology and presence of endohyphal bacteria is reflected in genomic diversity of Mucoromycotina.</title>
        <authorList>
            <person name="Muszewska A."/>
            <person name="Okrasinska A."/>
            <person name="Steczkiewicz K."/>
            <person name="Drgas O."/>
            <person name="Orlowska M."/>
            <person name="Perlinska-Lenart U."/>
            <person name="Aleksandrzak-Piekarczyk T."/>
            <person name="Szatraj K."/>
            <person name="Zielenkiewicz U."/>
            <person name="Pilsyk S."/>
            <person name="Malc E."/>
            <person name="Mieczkowski P."/>
            <person name="Kruszewska J.S."/>
            <person name="Biernat P."/>
            <person name="Pawlowska J."/>
        </authorList>
    </citation>
    <scope>NUCLEOTIDE SEQUENCE</scope>
    <source>
        <strain evidence="1">WA0000018081</strain>
    </source>
</reference>
<sequence length="132" mass="15118">MSNAPINNDDCVFSWFLQITSRICCFCTVHATEHHVCYPQFTATFPSVIGSPERIEPPISCNRPLYYTPPRNECHFSHIPEHILLEELSESGHNSQESYTSMEVDDFGIGYDGSNWRDMESGYIFTGHPYSM</sequence>
<organism evidence="1 2">
    <name type="scientific">Thamnidium elegans</name>
    <dbReference type="NCBI Taxonomy" id="101142"/>
    <lineage>
        <taxon>Eukaryota</taxon>
        <taxon>Fungi</taxon>
        <taxon>Fungi incertae sedis</taxon>
        <taxon>Mucoromycota</taxon>
        <taxon>Mucoromycotina</taxon>
        <taxon>Mucoromycetes</taxon>
        <taxon>Mucorales</taxon>
        <taxon>Mucorineae</taxon>
        <taxon>Mucoraceae</taxon>
        <taxon>Thamnidium</taxon>
    </lineage>
</organism>
<evidence type="ECO:0000313" key="2">
    <source>
        <dbReference type="Proteomes" id="UP000613177"/>
    </source>
</evidence>
<keyword evidence="2" id="KW-1185">Reference proteome</keyword>
<protein>
    <submittedName>
        <fullName evidence="1">Uncharacterized protein</fullName>
    </submittedName>
</protein>
<gene>
    <name evidence="1" type="ORF">INT48_002634</name>
</gene>
<evidence type="ECO:0000313" key="1">
    <source>
        <dbReference type="EMBL" id="KAG2238067.1"/>
    </source>
</evidence>
<accession>A0A8H7SZJ8</accession>
<dbReference type="EMBL" id="JAEPRE010000001">
    <property type="protein sequence ID" value="KAG2238067.1"/>
    <property type="molecule type" value="Genomic_DNA"/>
</dbReference>
<dbReference type="Proteomes" id="UP000613177">
    <property type="component" value="Unassembled WGS sequence"/>
</dbReference>
<dbReference type="AlphaFoldDB" id="A0A8H7SZJ8"/>